<organism evidence="1 2">
    <name type="scientific">Pseudoalteromonas phage RIO-1</name>
    <dbReference type="NCBI Taxonomy" id="1316739"/>
    <lineage>
        <taxon>Viruses</taxon>
        <taxon>Duplodnaviria</taxon>
        <taxon>Heunggongvirae</taxon>
        <taxon>Uroviricota</taxon>
        <taxon>Caudoviricetes</taxon>
        <taxon>Zobellviridae</taxon>
        <taxon>Melvirus</taxon>
        <taxon>Melvirus orientalis</taxon>
    </lineage>
</organism>
<reference evidence="1 2" key="1">
    <citation type="journal article" date="2013" name="J. Virol.">
        <title>Morphology, Physiological Characteristics, and Complete Sequence of Marine Bacteriophage RIO-1 Infecting Pseudoalteromonas marina.</title>
        <authorList>
            <person name="Hardies S.C."/>
            <person name="Hwang Y.J."/>
            <person name="Hwang C.Y."/>
            <person name="Jang G.I."/>
            <person name="Cho B.C."/>
        </authorList>
    </citation>
    <scope>NUCLEOTIDE SEQUENCE [LARGE SCALE GENOMIC DNA]</scope>
</reference>
<dbReference type="Proteomes" id="UP000013564">
    <property type="component" value="Segment"/>
</dbReference>
<dbReference type="RefSeq" id="YP_008051099.1">
    <property type="nucleotide sequence ID" value="NC_021300.1"/>
</dbReference>
<sequence length="175" mass="20947">MDYLRNHCWCHSAHWDSKPFDCQIIVSLYSYREGYKEDWENLTVESKYHDETYANEWVESMKAVWKEHGREKPPEEIEDYRQRVGNRTIRELKPEVLEWLAENVPDVAEGKGWCVGDKSYNAGGITSSYAVFFQRRRDAMAFIKRWSVHQKPINYCQYFTDVRKKLNLETGKYES</sequence>
<name>R4JF86_9CAUD</name>
<dbReference type="GeneID" id="16207405"/>
<dbReference type="EMBL" id="KC751414">
    <property type="protein sequence ID" value="AGK87043.1"/>
    <property type="molecule type" value="Genomic_DNA"/>
</dbReference>
<evidence type="ECO:0000313" key="2">
    <source>
        <dbReference type="Proteomes" id="UP000013564"/>
    </source>
</evidence>
<accession>R4JF86</accession>
<gene>
    <name evidence="1" type="ORF">RIO-1_29</name>
</gene>
<keyword evidence="2" id="KW-1185">Reference proteome</keyword>
<dbReference type="KEGG" id="vg:16207405"/>
<evidence type="ECO:0000313" key="1">
    <source>
        <dbReference type="EMBL" id="AGK87043.1"/>
    </source>
</evidence>
<proteinExistence type="predicted"/>
<protein>
    <submittedName>
        <fullName evidence="1">Uncharacterized protein</fullName>
    </submittedName>
</protein>